<feature type="region of interest" description="Disordered" evidence="1">
    <location>
        <begin position="1"/>
        <end position="22"/>
    </location>
</feature>
<gene>
    <name evidence="2" type="ORF">OXX778_LOCUS14117</name>
</gene>
<protein>
    <submittedName>
        <fullName evidence="2">Uncharacterized protein</fullName>
    </submittedName>
</protein>
<reference evidence="2" key="1">
    <citation type="submission" date="2021-02" db="EMBL/GenBank/DDBJ databases">
        <authorList>
            <person name="Nowell W R."/>
        </authorList>
    </citation>
    <scope>NUCLEOTIDE SEQUENCE</scope>
    <source>
        <strain evidence="2">Ploen Becks lab</strain>
    </source>
</reference>
<comment type="caution">
    <text evidence="2">The sequence shown here is derived from an EMBL/GenBank/DDBJ whole genome shotgun (WGS) entry which is preliminary data.</text>
</comment>
<organism evidence="2 3">
    <name type="scientific">Brachionus calyciflorus</name>
    <dbReference type="NCBI Taxonomy" id="104777"/>
    <lineage>
        <taxon>Eukaryota</taxon>
        <taxon>Metazoa</taxon>
        <taxon>Spiralia</taxon>
        <taxon>Gnathifera</taxon>
        <taxon>Rotifera</taxon>
        <taxon>Eurotatoria</taxon>
        <taxon>Monogononta</taxon>
        <taxon>Pseudotrocha</taxon>
        <taxon>Ploima</taxon>
        <taxon>Brachionidae</taxon>
        <taxon>Brachionus</taxon>
    </lineage>
</organism>
<dbReference type="EMBL" id="CAJNOC010002843">
    <property type="protein sequence ID" value="CAF0954412.1"/>
    <property type="molecule type" value="Genomic_DNA"/>
</dbReference>
<sequence length="267" mass="31399">MSTKKSSSKELSSSESESEWPQEVLHRYYQKVGHSKSTGGVEHHGDILKKFSSKEQDVIRDFLKSVRYRHSKGSKQLKQVQTTSEDLESSDYEQDVIHRYYQKVGHSKATHGVHHHGDIIRTFDPDEQRIIRSFLREIRLGGHETETTKLKKHSAINDKSGYEQDVLHRYYHDISTSSGKSRHGHVLNTFNPREQKIIRNFLREIRYKPSAKVEESESESESESEVLNKYTRKNRKFLRKFLQDMANEGIVELRELMPKFQKLKRNQ</sequence>
<proteinExistence type="predicted"/>
<feature type="compositionally biased region" description="Low complexity" evidence="1">
    <location>
        <begin position="1"/>
        <end position="15"/>
    </location>
</feature>
<evidence type="ECO:0000256" key="1">
    <source>
        <dbReference type="SAM" id="MobiDB-lite"/>
    </source>
</evidence>
<dbReference type="AlphaFoldDB" id="A0A814DDS2"/>
<dbReference type="Proteomes" id="UP000663879">
    <property type="component" value="Unassembled WGS sequence"/>
</dbReference>
<evidence type="ECO:0000313" key="3">
    <source>
        <dbReference type="Proteomes" id="UP000663879"/>
    </source>
</evidence>
<dbReference type="OrthoDB" id="10241914at2759"/>
<name>A0A814DDS2_9BILA</name>
<evidence type="ECO:0000313" key="2">
    <source>
        <dbReference type="EMBL" id="CAF0954412.1"/>
    </source>
</evidence>
<accession>A0A814DDS2</accession>
<keyword evidence="3" id="KW-1185">Reference proteome</keyword>